<dbReference type="SUPFAM" id="SSF52279">
    <property type="entry name" value="Beta-D-glucan exohydrolase, C-terminal domain"/>
    <property type="match status" value="1"/>
</dbReference>
<dbReference type="Pfam" id="PF00933">
    <property type="entry name" value="Glyco_hydro_3"/>
    <property type="match status" value="1"/>
</dbReference>
<dbReference type="InterPro" id="IPR001764">
    <property type="entry name" value="Glyco_hydro_3_N"/>
</dbReference>
<accession>A0ABV1IEY8</accession>
<comment type="similarity">
    <text evidence="2">Belongs to the glycosyl hydrolase 3 family.</text>
</comment>
<dbReference type="InterPro" id="IPR017853">
    <property type="entry name" value="GH"/>
</dbReference>
<evidence type="ECO:0000259" key="8">
    <source>
        <dbReference type="Pfam" id="PF00933"/>
    </source>
</evidence>
<evidence type="ECO:0000256" key="4">
    <source>
        <dbReference type="ARBA" id="ARBA00022729"/>
    </source>
</evidence>
<dbReference type="InterPro" id="IPR051915">
    <property type="entry name" value="Cellulose_Degrad_GH3"/>
</dbReference>
<protein>
    <recommendedName>
        <fullName evidence="3">beta-glucosidase</fullName>
        <ecNumber evidence="3">3.2.1.21</ecNumber>
    </recommendedName>
</protein>
<dbReference type="Gene3D" id="3.40.50.1700">
    <property type="entry name" value="Glycoside hydrolase family 3 C-terminal domain"/>
    <property type="match status" value="1"/>
</dbReference>
<sequence length="814" mass="87613">MENITRRDLIKTGTLAGVVGALAGCAGTSTGASKLPSESDYPISPDPEGTKAKWASEEVARSWTRISNEGGPTLGVADASKIIQVDGLAFKDLNGNGKLDFWEDWRQDPEARAAALAQEMDLADIPGLMVVDGTMSGFNSGTVPDEVKTLLDEGVRGANLSVTDEVKGAAAFANATQAYVESRPNGIPMDYSTDPRNSGWGIGVSPYPDNLALAASFTPELATEAYKELSVEYRALGITTLLGPQTDVAVEPRWGRNTAAFGADPALSRDMMKAATSALQSTFNEKGDDQGWGADSVNAMMKHFPGDGAAQAGREAHDATGQFNVYPKSLFRAGLVPFIDGALHLDGKTGSSSAAMTSYSVAWSEDEEYGELVGTAFSKYKVGILRNDYGFDGVICTDWQVLEDEGKCWGVEKLTPAQRVEKALEAGVDQFGGGSMIDSVAQGIDLYRKSSGEDAANEQIRQSARRLLANRFRIGLFENPYVDPQRSADVVMGEKTTEQAYDMQEKTVVMIKNDGAIKKADGTSKPRVYVPLVFTPGVMGFVGQSFSSADLPVDEEILSEYFDLVTDTVGDPTGEPGEDGKATLQYSDIVRATPEELAGCDYALVFTRTTQNTTFWSITGGFNMFTQEFVPLSMQYRPYVADGPNVPQVSTAGRLLDDGTRENQSYYGKQALVDNGTDLDMIQWAQRNMPEGKPVIVAINAKGKSPIAGQVVGEFEPDSNAILYGFNIDNRAFLDIATGKVEPSALLPIQLPASMDAVEGQAEDAPRDMECYEDAAGNVYDFGFGLNWSGQIKDERTEKYCVDPLTEPESPKVS</sequence>
<evidence type="ECO:0000313" key="9">
    <source>
        <dbReference type="EMBL" id="MEQ2637462.1"/>
    </source>
</evidence>
<dbReference type="InterPro" id="IPR036881">
    <property type="entry name" value="Glyco_hydro_3_C_sf"/>
</dbReference>
<dbReference type="PROSITE" id="PS51257">
    <property type="entry name" value="PROKAR_LIPOPROTEIN"/>
    <property type="match status" value="1"/>
</dbReference>
<dbReference type="RefSeq" id="WP_349181966.1">
    <property type="nucleotide sequence ID" value="NZ_JBBNGS010000005.1"/>
</dbReference>
<gene>
    <name evidence="9" type="ORF">AAAT05_03805</name>
</gene>
<dbReference type="InterPro" id="IPR036962">
    <property type="entry name" value="Glyco_hydro_3_N_sf"/>
</dbReference>
<evidence type="ECO:0000256" key="1">
    <source>
        <dbReference type="ARBA" id="ARBA00000448"/>
    </source>
</evidence>
<evidence type="ECO:0000256" key="6">
    <source>
        <dbReference type="ARBA" id="ARBA00023295"/>
    </source>
</evidence>
<evidence type="ECO:0000256" key="3">
    <source>
        <dbReference type="ARBA" id="ARBA00012744"/>
    </source>
</evidence>
<keyword evidence="4" id="KW-0732">Signal</keyword>
<organism evidence="9 10">
    <name type="scientific">Paratractidigestivibacter faecalis</name>
    <dbReference type="NCBI Taxonomy" id="2292441"/>
    <lineage>
        <taxon>Bacteria</taxon>
        <taxon>Bacillati</taxon>
        <taxon>Actinomycetota</taxon>
        <taxon>Coriobacteriia</taxon>
        <taxon>Coriobacteriales</taxon>
        <taxon>Atopobiaceae</taxon>
        <taxon>Paratractidigestivibacter</taxon>
    </lineage>
</organism>
<dbReference type="GO" id="GO:0016787">
    <property type="term" value="F:hydrolase activity"/>
    <property type="evidence" value="ECO:0007669"/>
    <property type="project" value="UniProtKB-KW"/>
</dbReference>
<comment type="catalytic activity">
    <reaction evidence="1">
        <text>Hydrolysis of terminal, non-reducing beta-D-glucosyl residues with release of beta-D-glucose.</text>
        <dbReference type="EC" id="3.2.1.21"/>
    </reaction>
</comment>
<dbReference type="PROSITE" id="PS51318">
    <property type="entry name" value="TAT"/>
    <property type="match status" value="1"/>
</dbReference>
<evidence type="ECO:0000256" key="2">
    <source>
        <dbReference type="ARBA" id="ARBA00005336"/>
    </source>
</evidence>
<dbReference type="EC" id="3.2.1.21" evidence="3"/>
<name>A0ABV1IEY8_9ACTN</name>
<feature type="region of interest" description="Disordered" evidence="7">
    <location>
        <begin position="29"/>
        <end position="52"/>
    </location>
</feature>
<comment type="caution">
    <text evidence="9">The sequence shown here is derived from an EMBL/GenBank/DDBJ whole genome shotgun (WGS) entry which is preliminary data.</text>
</comment>
<keyword evidence="5 9" id="KW-0378">Hydrolase</keyword>
<dbReference type="PANTHER" id="PTHR30620:SF16">
    <property type="entry name" value="LYSOSOMAL BETA GLUCOSIDASE"/>
    <property type="match status" value="1"/>
</dbReference>
<dbReference type="SUPFAM" id="SSF51445">
    <property type="entry name" value="(Trans)glycosidases"/>
    <property type="match status" value="1"/>
</dbReference>
<keyword evidence="6" id="KW-0326">Glycosidase</keyword>
<evidence type="ECO:0000313" key="10">
    <source>
        <dbReference type="Proteomes" id="UP001478817"/>
    </source>
</evidence>
<dbReference type="EMBL" id="JBBNGS010000005">
    <property type="protein sequence ID" value="MEQ2637462.1"/>
    <property type="molecule type" value="Genomic_DNA"/>
</dbReference>
<proteinExistence type="inferred from homology"/>
<dbReference type="PANTHER" id="PTHR30620">
    <property type="entry name" value="PERIPLASMIC BETA-GLUCOSIDASE-RELATED"/>
    <property type="match status" value="1"/>
</dbReference>
<dbReference type="Gene3D" id="3.20.20.300">
    <property type="entry name" value="Glycoside hydrolase, family 3, N-terminal domain"/>
    <property type="match status" value="1"/>
</dbReference>
<evidence type="ECO:0000256" key="5">
    <source>
        <dbReference type="ARBA" id="ARBA00022801"/>
    </source>
</evidence>
<dbReference type="Proteomes" id="UP001478817">
    <property type="component" value="Unassembled WGS sequence"/>
</dbReference>
<dbReference type="InterPro" id="IPR006311">
    <property type="entry name" value="TAT_signal"/>
</dbReference>
<dbReference type="PRINTS" id="PR00133">
    <property type="entry name" value="GLHYDRLASE3"/>
</dbReference>
<evidence type="ECO:0000256" key="7">
    <source>
        <dbReference type="SAM" id="MobiDB-lite"/>
    </source>
</evidence>
<feature type="domain" description="Glycoside hydrolase family 3 N-terminal" evidence="8">
    <location>
        <begin position="161"/>
        <end position="429"/>
    </location>
</feature>
<keyword evidence="10" id="KW-1185">Reference proteome</keyword>
<reference evidence="9 10" key="1">
    <citation type="submission" date="2024-04" db="EMBL/GenBank/DDBJ databases">
        <title>Human intestinal bacterial collection.</title>
        <authorList>
            <person name="Pauvert C."/>
            <person name="Hitch T.C.A."/>
            <person name="Clavel T."/>
        </authorList>
    </citation>
    <scope>NUCLEOTIDE SEQUENCE [LARGE SCALE GENOMIC DNA]</scope>
    <source>
        <strain evidence="9 10">CLA-AA-H197</strain>
    </source>
</reference>